<dbReference type="OrthoDB" id="137613at2"/>
<dbReference type="AlphaFoldDB" id="A0A5C8Z5W2"/>
<dbReference type="Gene3D" id="1.20.1740.10">
    <property type="entry name" value="Amino acid/polyamine transporter I"/>
    <property type="match status" value="1"/>
</dbReference>
<feature type="transmembrane region" description="Helical" evidence="7">
    <location>
        <begin position="219"/>
        <end position="239"/>
    </location>
</feature>
<proteinExistence type="predicted"/>
<feature type="transmembrane region" description="Helical" evidence="7">
    <location>
        <begin position="428"/>
        <end position="450"/>
    </location>
</feature>
<feature type="transmembrane region" description="Helical" evidence="7">
    <location>
        <begin position="302"/>
        <end position="329"/>
    </location>
</feature>
<dbReference type="Pfam" id="PF13520">
    <property type="entry name" value="AA_permease_2"/>
    <property type="match status" value="1"/>
</dbReference>
<dbReference type="RefSeq" id="WP_147928008.1">
    <property type="nucleotide sequence ID" value="NZ_VKAC01000013.1"/>
</dbReference>
<comment type="subcellular location">
    <subcellularLocation>
        <location evidence="1">Cell membrane</location>
        <topology evidence="1">Multi-pass membrane protein</topology>
    </subcellularLocation>
</comment>
<dbReference type="PIRSF" id="PIRSF006060">
    <property type="entry name" value="AA_transporter"/>
    <property type="match status" value="1"/>
</dbReference>
<evidence type="ECO:0000313" key="8">
    <source>
        <dbReference type="EMBL" id="TXR52578.1"/>
    </source>
</evidence>
<dbReference type="PANTHER" id="PTHR42770">
    <property type="entry name" value="AMINO ACID TRANSPORTER-RELATED"/>
    <property type="match status" value="1"/>
</dbReference>
<feature type="transmembrane region" description="Helical" evidence="7">
    <location>
        <begin position="44"/>
        <end position="68"/>
    </location>
</feature>
<keyword evidence="3 7" id="KW-0812">Transmembrane</keyword>
<feature type="region of interest" description="Disordered" evidence="6">
    <location>
        <begin position="1"/>
        <end position="29"/>
    </location>
</feature>
<dbReference type="Proteomes" id="UP000321234">
    <property type="component" value="Unassembled WGS sequence"/>
</dbReference>
<feature type="transmembrane region" description="Helical" evidence="7">
    <location>
        <begin position="389"/>
        <end position="416"/>
    </location>
</feature>
<evidence type="ECO:0000256" key="7">
    <source>
        <dbReference type="SAM" id="Phobius"/>
    </source>
</evidence>
<dbReference type="EMBL" id="VKAC01000013">
    <property type="protein sequence ID" value="TXR52578.1"/>
    <property type="molecule type" value="Genomic_DNA"/>
</dbReference>
<feature type="compositionally biased region" description="Low complexity" evidence="6">
    <location>
        <begin position="1"/>
        <end position="25"/>
    </location>
</feature>
<name>A0A5C8Z5W2_9ACTN</name>
<feature type="transmembrane region" description="Helical" evidence="7">
    <location>
        <begin position="75"/>
        <end position="98"/>
    </location>
</feature>
<dbReference type="InterPro" id="IPR050367">
    <property type="entry name" value="APC_superfamily"/>
</dbReference>
<dbReference type="InterPro" id="IPR002293">
    <property type="entry name" value="AA/rel_permease1"/>
</dbReference>
<protein>
    <submittedName>
        <fullName evidence="8">APC family permease</fullName>
    </submittedName>
</protein>
<evidence type="ECO:0000256" key="2">
    <source>
        <dbReference type="ARBA" id="ARBA00022475"/>
    </source>
</evidence>
<comment type="caution">
    <text evidence="8">The sequence shown here is derived from an EMBL/GenBank/DDBJ whole genome shotgun (WGS) entry which is preliminary data.</text>
</comment>
<gene>
    <name evidence="8" type="ORF">FMM08_19270</name>
</gene>
<evidence type="ECO:0000256" key="3">
    <source>
        <dbReference type="ARBA" id="ARBA00022692"/>
    </source>
</evidence>
<evidence type="ECO:0000256" key="6">
    <source>
        <dbReference type="SAM" id="MobiDB-lite"/>
    </source>
</evidence>
<dbReference type="GO" id="GO:0005886">
    <property type="term" value="C:plasma membrane"/>
    <property type="evidence" value="ECO:0007669"/>
    <property type="project" value="UniProtKB-SubCell"/>
</dbReference>
<reference evidence="8 9" key="1">
    <citation type="submission" date="2019-07" db="EMBL/GenBank/DDBJ databases">
        <title>Quadrisphaera sp. strain DD2A genome sequencing and assembly.</title>
        <authorList>
            <person name="Kim I."/>
        </authorList>
    </citation>
    <scope>NUCLEOTIDE SEQUENCE [LARGE SCALE GENOMIC DNA]</scope>
    <source>
        <strain evidence="8 9">DD2A</strain>
    </source>
</reference>
<feature type="transmembrane region" description="Helical" evidence="7">
    <location>
        <begin position="157"/>
        <end position="176"/>
    </location>
</feature>
<keyword evidence="2" id="KW-1003">Cell membrane</keyword>
<dbReference type="GO" id="GO:0022857">
    <property type="term" value="F:transmembrane transporter activity"/>
    <property type="evidence" value="ECO:0007669"/>
    <property type="project" value="InterPro"/>
</dbReference>
<keyword evidence="4 7" id="KW-1133">Transmembrane helix</keyword>
<feature type="transmembrane region" description="Helical" evidence="7">
    <location>
        <begin position="260"/>
        <end position="282"/>
    </location>
</feature>
<sequence>MTTHRPAAPTATSPATSRTGTAAGSDGPTAATALRPGVLGTSSIAFIVISAAAPLTVMAGVAPLALLIGGPGAPAAYVIAGLVLLLFASGFTAMSAVVPSGGAFYSYITLGLGRPAGFASALLALVSYNALQIGVYGLLGVAGTTAVTTLTGAQVPWWVISLTALVLVHLLGRSGVDVGAKVLAVLLTLETAILVVVCTGIFAAGAVQLGQPGSFTPTAVFAPGMAAVLALAFVAFTGFESTAIYRAEARDPERTVPRATIVSVGFLAAFYAFVVWTVGHAYGNQGPEYLAQHLNDLFAVAATQYVGARAADVLVVLLVSSVFASLLAFHNACNRYARSLAAEGVLPRALARTHPRYQSPATAGLAQTVLALVVVGGFALAGADPYRQLLLWVNTPGGIGLLLLQALACAAVLRFFWKDRRGYSTLRVIVAPALGLVLLVVAIVLTISQIDLLTSAGAAVNTVLVGLVFAVVVLGLVLSPVLARRMPEAWARLGTGRGEDGAA</sequence>
<accession>A0A5C8Z5W2</accession>
<feature type="transmembrane region" description="Helical" evidence="7">
    <location>
        <begin position="183"/>
        <end position="207"/>
    </location>
</feature>
<keyword evidence="9" id="KW-1185">Reference proteome</keyword>
<dbReference type="PANTHER" id="PTHR42770:SF16">
    <property type="entry name" value="AMINO ACID PERMEASE"/>
    <property type="match status" value="1"/>
</dbReference>
<evidence type="ECO:0000256" key="4">
    <source>
        <dbReference type="ARBA" id="ARBA00022989"/>
    </source>
</evidence>
<evidence type="ECO:0000313" key="9">
    <source>
        <dbReference type="Proteomes" id="UP000321234"/>
    </source>
</evidence>
<feature type="transmembrane region" description="Helical" evidence="7">
    <location>
        <begin position="462"/>
        <end position="483"/>
    </location>
</feature>
<keyword evidence="5 7" id="KW-0472">Membrane</keyword>
<evidence type="ECO:0000256" key="1">
    <source>
        <dbReference type="ARBA" id="ARBA00004651"/>
    </source>
</evidence>
<organism evidence="8 9">
    <name type="scientific">Quadrisphaera setariae</name>
    <dbReference type="NCBI Taxonomy" id="2593304"/>
    <lineage>
        <taxon>Bacteria</taxon>
        <taxon>Bacillati</taxon>
        <taxon>Actinomycetota</taxon>
        <taxon>Actinomycetes</taxon>
        <taxon>Kineosporiales</taxon>
        <taxon>Kineosporiaceae</taxon>
        <taxon>Quadrisphaera</taxon>
    </lineage>
</organism>
<feature type="transmembrane region" description="Helical" evidence="7">
    <location>
        <begin position="362"/>
        <end position="383"/>
    </location>
</feature>
<evidence type="ECO:0000256" key="5">
    <source>
        <dbReference type="ARBA" id="ARBA00023136"/>
    </source>
</evidence>